<proteinExistence type="predicted"/>
<comment type="caution">
    <text evidence="1">The sequence shown here is derived from an EMBL/GenBank/DDBJ whole genome shotgun (WGS) entry which is preliminary data.</text>
</comment>
<gene>
    <name evidence="1" type="ORF">LCGC14_0207950</name>
</gene>
<reference evidence="1" key="1">
    <citation type="journal article" date="2015" name="Nature">
        <title>Complex archaea that bridge the gap between prokaryotes and eukaryotes.</title>
        <authorList>
            <person name="Spang A."/>
            <person name="Saw J.H."/>
            <person name="Jorgensen S.L."/>
            <person name="Zaremba-Niedzwiedzka K."/>
            <person name="Martijn J."/>
            <person name="Lind A.E."/>
            <person name="van Eijk R."/>
            <person name="Schleper C."/>
            <person name="Guy L."/>
            <person name="Ettema T.J."/>
        </authorList>
    </citation>
    <scope>NUCLEOTIDE SEQUENCE</scope>
</reference>
<dbReference type="EMBL" id="LAZR01000095">
    <property type="protein sequence ID" value="KKN92304.1"/>
    <property type="molecule type" value="Genomic_DNA"/>
</dbReference>
<organism evidence="1">
    <name type="scientific">marine sediment metagenome</name>
    <dbReference type="NCBI Taxonomy" id="412755"/>
    <lineage>
        <taxon>unclassified sequences</taxon>
        <taxon>metagenomes</taxon>
        <taxon>ecological metagenomes</taxon>
    </lineage>
</organism>
<evidence type="ECO:0000313" key="1">
    <source>
        <dbReference type="EMBL" id="KKN92304.1"/>
    </source>
</evidence>
<protein>
    <submittedName>
        <fullName evidence="1">Uncharacterized protein</fullName>
    </submittedName>
</protein>
<dbReference type="AlphaFoldDB" id="A0A0F9UKZ9"/>
<accession>A0A0F9UKZ9</accession>
<name>A0A0F9UKZ9_9ZZZZ</name>
<sequence length="116" mass="12624">MSERAEAEACQGPTLNPVVTEAIEGLMKAMPPAITHGVFNRYMFLEAVVVKGGGAALDEEDIRKHCGCTSKEFTIIKDEYIAKGVLKEETNLFGVTLYSLQYDTKGGGLDNLPEIK</sequence>